<evidence type="ECO:0008006" key="4">
    <source>
        <dbReference type="Google" id="ProtNLM"/>
    </source>
</evidence>
<gene>
    <name evidence="2" type="ORF">FGIG_07849</name>
</gene>
<feature type="region of interest" description="Disordered" evidence="1">
    <location>
        <begin position="257"/>
        <end position="277"/>
    </location>
</feature>
<dbReference type="OrthoDB" id="6256281at2759"/>
<feature type="compositionally biased region" description="Polar residues" evidence="1">
    <location>
        <begin position="1095"/>
        <end position="1109"/>
    </location>
</feature>
<feature type="region of interest" description="Disordered" evidence="1">
    <location>
        <begin position="660"/>
        <end position="682"/>
    </location>
</feature>
<dbReference type="AlphaFoldDB" id="A0A504YDB1"/>
<feature type="compositionally biased region" description="Low complexity" evidence="1">
    <location>
        <begin position="383"/>
        <end position="394"/>
    </location>
</feature>
<feature type="region of interest" description="Disordered" evidence="1">
    <location>
        <begin position="1084"/>
        <end position="1109"/>
    </location>
</feature>
<protein>
    <recommendedName>
        <fullName evidence="4">PH domain-containing protein</fullName>
    </recommendedName>
</protein>
<feature type="compositionally biased region" description="Polar residues" evidence="1">
    <location>
        <begin position="417"/>
        <end position="429"/>
    </location>
</feature>
<evidence type="ECO:0000313" key="3">
    <source>
        <dbReference type="Proteomes" id="UP000316759"/>
    </source>
</evidence>
<organism evidence="2 3">
    <name type="scientific">Fasciola gigantica</name>
    <name type="common">Giant liver fluke</name>
    <dbReference type="NCBI Taxonomy" id="46835"/>
    <lineage>
        <taxon>Eukaryota</taxon>
        <taxon>Metazoa</taxon>
        <taxon>Spiralia</taxon>
        <taxon>Lophotrochozoa</taxon>
        <taxon>Platyhelminthes</taxon>
        <taxon>Trematoda</taxon>
        <taxon>Digenea</taxon>
        <taxon>Plagiorchiida</taxon>
        <taxon>Echinostomata</taxon>
        <taxon>Echinostomatoidea</taxon>
        <taxon>Fasciolidae</taxon>
        <taxon>Fasciola</taxon>
    </lineage>
</organism>
<feature type="region of interest" description="Disordered" evidence="1">
    <location>
        <begin position="1056"/>
        <end position="1075"/>
    </location>
</feature>
<evidence type="ECO:0000313" key="2">
    <source>
        <dbReference type="EMBL" id="TPP59652.1"/>
    </source>
</evidence>
<evidence type="ECO:0000256" key="1">
    <source>
        <dbReference type="SAM" id="MobiDB-lite"/>
    </source>
</evidence>
<keyword evidence="3" id="KW-1185">Reference proteome</keyword>
<accession>A0A504YDB1</accession>
<proteinExistence type="predicted"/>
<feature type="compositionally biased region" description="Low complexity" evidence="1">
    <location>
        <begin position="629"/>
        <end position="640"/>
    </location>
</feature>
<comment type="caution">
    <text evidence="2">The sequence shown here is derived from an EMBL/GenBank/DDBJ whole genome shotgun (WGS) entry which is preliminary data.</text>
</comment>
<reference evidence="2 3" key="1">
    <citation type="submission" date="2019-04" db="EMBL/GenBank/DDBJ databases">
        <title>Annotation for the trematode Fasciola gigantica.</title>
        <authorList>
            <person name="Choi Y.-J."/>
        </authorList>
    </citation>
    <scope>NUCLEOTIDE SEQUENCE [LARGE SCALE GENOMIC DNA]</scope>
    <source>
        <strain evidence="2">Uganda_cow_1</strain>
    </source>
</reference>
<dbReference type="Proteomes" id="UP000316759">
    <property type="component" value="Unassembled WGS sequence"/>
</dbReference>
<feature type="region of interest" description="Disordered" evidence="1">
    <location>
        <begin position="444"/>
        <end position="475"/>
    </location>
</feature>
<feature type="compositionally biased region" description="Polar residues" evidence="1">
    <location>
        <begin position="264"/>
        <end position="277"/>
    </location>
</feature>
<feature type="region of interest" description="Disordered" evidence="1">
    <location>
        <begin position="624"/>
        <end position="644"/>
    </location>
</feature>
<feature type="region of interest" description="Disordered" evidence="1">
    <location>
        <begin position="372"/>
        <end position="429"/>
    </location>
</feature>
<name>A0A504YDB1_FASGI</name>
<sequence length="1150" mass="124897">MAVTAVDTEEQALVWISANYIPYAQGFKPSEDCFRSWNNLHDFTPSSRLAWRYSLPEVDGTKQRDAKPAIVSGVSTSRPILDLRALSTETQQDAEQPDVNYRHDIIIAGEACISIPGKVPWTNRWCCLRSRCLDVYPLASQPCSNSGCLLSTEELSPSKGSNTWPLFSLSLEPGQVELGLAGDKRHKAAVRLAMPKQSATSLLFYVPDKLPLGIIPSAAAAESKPNVTNSDLSENSHSIPVSSSSCLEYDIPDDLDSPDKSRCPTLTSPEPKVQHSSQPHQFAMDQTVNSVSGVAFSQFKRRWGSPSLPLSITPRPQMCWYGANRAEKDASSLSPVVYTVPKAIETSLIRSWHIPPPSRLLLAQPLPPLPSVGPSAAESIAGTMTSSRTSSSQTPEEHRTHLCSSSSHISEPVPDFANTSNPIRNRPSKSSYYNRCRCGSQQYDGLPNSHNHHTPHSSPNIYSNPAQIGHKRHSSLGSLDDDVLISYHRTAPARANLEQSVRSGHTIKASGRRGEDVGSVSEVTNTLEISCPSETSLPGSTETRMHSTGPQLPWFDLPAQWWLDHHQQHANEEHSAIAAARRSVSCITGTKPCLALTDGRTAATLPARHEAETVMLLPPLFNGQGGQLSQHSSHTATSSSGVALTVGSSSCSGSGCTTRPGSHLALSWPPPPVPEEPSGWPDSETQDVYVYPLDLHLRSASVMKSTQEIQSSVNYPNSNRNDIHVQCDSISNHSSRNSSPPKSHAFISVHGSPNNTSLILAATQLEEVHEGANKLRSRRQTLSSRLTKTLTKNRRHTTDCLLPATQNGTVERSSENAVLVSFTPPVPTDDPKVWDPTGTVLPDQLVVPVLRHVEIDPSDAGNKNAVKVVVNRFGAGRDYTHGQTGVESLVNVTSPRLGLLLDLRALSTETQQDAEQPDVNYRHDIIIAGEACISIPGKVPWTNRWCCLRSRCLDVYPLASQPCSNSGCLLSTEELSPSNGSNTWPLFSLSLEPGQVELGLAGDKRHKAAVRLAMPKQSATSLLFYVPDKLRMGAWIRGFIQALGIIPSAAAAESKPNVTNSDLSENSHSIPVSSSSCLEYDIPDDLDSPDKSRCPTLTSPEPKVQHSSQPHQFAMVNPDHYKLDSLSDSGSTTSMMRSVLPLYRTRLSTV</sequence>
<feature type="region of interest" description="Disordered" evidence="1">
    <location>
        <begin position="225"/>
        <end position="244"/>
    </location>
</feature>
<dbReference type="EMBL" id="SUNJ01010443">
    <property type="protein sequence ID" value="TPP59652.1"/>
    <property type="molecule type" value="Genomic_DNA"/>
</dbReference>